<protein>
    <recommendedName>
        <fullName evidence="4">Thioesterase domain-containing protein</fullName>
    </recommendedName>
</protein>
<dbReference type="EMBL" id="CP042188">
    <property type="protein sequence ID" value="QDS70335.1"/>
    <property type="molecule type" value="Genomic_DNA"/>
</dbReference>
<dbReference type="OrthoDB" id="506431at2759"/>
<dbReference type="PANTHER" id="PTHR47260">
    <property type="entry name" value="UPF0644 PROTEIN PB2B4.06"/>
    <property type="match status" value="1"/>
</dbReference>
<sequence>MLPLRPQLRASIRLRSTAVHVRSPVLSLAVPSRFASNTTPKKRAPARTYIIGAAFVATGALIGTLVTAIIRPPPFPQAGSGADAKLLAQLANEIDNLPLVKSLRRGNSRAAGNVQESLHKGTAVSHHDSVSDQIGEDEDWIELTVSYDCSNTMLNGMLGFGQMGIQRAFWQPVTKEIVMIIWYGGALTGWPGIAHGGCTATFLIEGLGKAVKCVSQLRDDTRGYSTTPPDPSSLSLTYLRPINANSFYIMRAQMADMGNAVETSLPPQKDLTKKQRDERDSITHQLNKKYEVNGTIENMEGKVYVKASAVWDIL</sequence>
<dbReference type="InterPro" id="IPR029069">
    <property type="entry name" value="HotDog_dom_sf"/>
</dbReference>
<keyword evidence="1" id="KW-1133">Transmembrane helix</keyword>
<proteinExistence type="predicted"/>
<organism evidence="2 3">
    <name type="scientific">Venturia effusa</name>
    <dbReference type="NCBI Taxonomy" id="50376"/>
    <lineage>
        <taxon>Eukaryota</taxon>
        <taxon>Fungi</taxon>
        <taxon>Dikarya</taxon>
        <taxon>Ascomycota</taxon>
        <taxon>Pezizomycotina</taxon>
        <taxon>Dothideomycetes</taxon>
        <taxon>Pleosporomycetidae</taxon>
        <taxon>Venturiales</taxon>
        <taxon>Venturiaceae</taxon>
        <taxon>Venturia</taxon>
    </lineage>
</organism>
<dbReference type="AlphaFoldDB" id="A0A517L3W6"/>
<accession>A0A517L3W6</accession>
<gene>
    <name evidence="2" type="ORF">FKW77_008688</name>
</gene>
<keyword evidence="1" id="KW-0812">Transmembrane</keyword>
<dbReference type="InterPro" id="IPR052061">
    <property type="entry name" value="PTE-AB_protein"/>
</dbReference>
<dbReference type="SUPFAM" id="SSF54637">
    <property type="entry name" value="Thioesterase/thiol ester dehydrase-isomerase"/>
    <property type="match status" value="1"/>
</dbReference>
<name>A0A517L3W6_9PEZI</name>
<dbReference type="STRING" id="50376.A0A517L3W6"/>
<feature type="transmembrane region" description="Helical" evidence="1">
    <location>
        <begin position="49"/>
        <end position="70"/>
    </location>
</feature>
<reference evidence="2 3" key="1">
    <citation type="submission" date="2019-07" db="EMBL/GenBank/DDBJ databases">
        <title>Finished genome of Venturia effusa.</title>
        <authorList>
            <person name="Young C.A."/>
            <person name="Cox M.P."/>
            <person name="Ganley A.R.D."/>
            <person name="David W.J."/>
        </authorList>
    </citation>
    <scope>NUCLEOTIDE SEQUENCE [LARGE SCALE GENOMIC DNA]</scope>
    <source>
        <strain evidence="3">albino</strain>
    </source>
</reference>
<evidence type="ECO:0000313" key="3">
    <source>
        <dbReference type="Proteomes" id="UP000316270"/>
    </source>
</evidence>
<evidence type="ECO:0000256" key="1">
    <source>
        <dbReference type="SAM" id="Phobius"/>
    </source>
</evidence>
<keyword evidence="3" id="KW-1185">Reference proteome</keyword>
<evidence type="ECO:0000313" key="2">
    <source>
        <dbReference type="EMBL" id="QDS70335.1"/>
    </source>
</evidence>
<keyword evidence="1" id="KW-0472">Membrane</keyword>
<evidence type="ECO:0008006" key="4">
    <source>
        <dbReference type="Google" id="ProtNLM"/>
    </source>
</evidence>
<dbReference type="PANTHER" id="PTHR47260:SF1">
    <property type="entry name" value="UPF0644 PROTEIN PB2B4.06"/>
    <property type="match status" value="1"/>
</dbReference>
<dbReference type="Gene3D" id="3.10.129.10">
    <property type="entry name" value="Hotdog Thioesterase"/>
    <property type="match status" value="1"/>
</dbReference>
<dbReference type="Proteomes" id="UP000316270">
    <property type="component" value="Chromosome 4"/>
</dbReference>